<reference evidence="4" key="2">
    <citation type="submission" date="2007-04" db="EMBL/GenBank/DDBJ databases">
        <title>Complete genome sequence of the nitrogen-fixing bacterium Azorhizobium caulinodans ORS571.</title>
        <authorList>
            <person name="Lee K.B."/>
            <person name="Backer P.D."/>
            <person name="Aono T."/>
            <person name="Liu C.T."/>
            <person name="Suzuki S."/>
            <person name="Suzuki T."/>
            <person name="Kaneko T."/>
            <person name="Yamada M."/>
            <person name="Tabata S."/>
            <person name="Kupfer D.M."/>
            <person name="Najar F.Z."/>
            <person name="Wiley G.B."/>
            <person name="Roe B."/>
            <person name="Binnewies T."/>
            <person name="Ussery D."/>
            <person name="Vereecke D."/>
            <person name="Gevers D."/>
            <person name="Holsters M."/>
            <person name="Oyaizu H."/>
        </authorList>
    </citation>
    <scope>NUCLEOTIDE SEQUENCE [LARGE SCALE GENOMIC DNA]</scope>
    <source>
        <strain evidence="4">ATCC 43989 / DSM 5975 / JCM 20966 / LMG 6465 / NBRC 14845 / NCIMB 13405 / ORS 571</strain>
    </source>
</reference>
<dbReference type="Pfam" id="PF09346">
    <property type="entry name" value="SMI1_KNR4"/>
    <property type="match status" value="1"/>
</dbReference>
<protein>
    <submittedName>
        <fullName evidence="3">Uncharacterized protein</fullName>
    </submittedName>
</protein>
<keyword evidence="4" id="KW-1185">Reference proteome</keyword>
<reference evidence="3 4" key="1">
    <citation type="journal article" date="2007" name="Appl. Environ. Microbiol.">
        <title>Rhizobial factors required for stem nodule maturation and maintenance in Sesbania rostrata-Azorhizobium caulinodans ORS571 symbiosis.</title>
        <authorList>
            <person name="Suzuki S."/>
            <person name="Aono T."/>
            <person name="Lee KB."/>
            <person name="Suzuki T."/>
            <person name="Liu CT."/>
            <person name="Miwa H."/>
            <person name="Wakao S."/>
            <person name="Iki T."/>
            <person name="Oyaizu H."/>
        </authorList>
    </citation>
    <scope>NUCLEOTIDE SEQUENCE [LARGE SCALE GENOMIC DNA]</scope>
    <source>
        <strain evidence="4">ATCC 43989 / DSM 5975 / JCM 20966 / LMG 6465 / NBRC 14845 / NCIMB 13405 / ORS 571</strain>
    </source>
</reference>
<feature type="domain" description="Knr4/Smi1-like" evidence="1">
    <location>
        <begin position="63"/>
        <end position="201"/>
    </location>
</feature>
<reference evidence="3 4" key="5">
    <citation type="journal article" date="2010" name="Appl. Environ. Microbiol.">
        <title>phrR-like gene praR of Azorhizobium caulinodans ORS571 is essential for symbiosis with Sesbania rostrata and is involved in expression of reb genes.</title>
        <authorList>
            <person name="Akiba N."/>
            <person name="Aono T."/>
            <person name="Toyazaki H."/>
            <person name="Sato S."/>
            <person name="Oyaizu H."/>
        </authorList>
    </citation>
    <scope>NUCLEOTIDE SEQUENCE [LARGE SCALE GENOMIC DNA]</scope>
    <source>
        <strain evidence="4">ATCC 43989 / DSM 5975 / JCM 20966 / LMG 6465 / NBRC 14845 / NCIMB 13405 / ORS 571</strain>
    </source>
</reference>
<organism evidence="3 4">
    <name type="scientific">Azorhizobium caulinodans (strain ATCC 43989 / DSM 5975 / JCM 20966 / LMG 6465 / NBRC 14845 / NCIMB 13405 / ORS 571)</name>
    <dbReference type="NCBI Taxonomy" id="438753"/>
    <lineage>
        <taxon>Bacteria</taxon>
        <taxon>Pseudomonadati</taxon>
        <taxon>Pseudomonadota</taxon>
        <taxon>Alphaproteobacteria</taxon>
        <taxon>Hyphomicrobiales</taxon>
        <taxon>Xanthobacteraceae</taxon>
        <taxon>Azorhizobium</taxon>
    </lineage>
</organism>
<dbReference type="SUPFAM" id="SSF160631">
    <property type="entry name" value="SMI1/KNR4-like"/>
    <property type="match status" value="1"/>
</dbReference>
<dbReference type="EMBL" id="AP009384">
    <property type="protein sequence ID" value="BAF88312.1"/>
    <property type="molecule type" value="Genomic_DNA"/>
</dbReference>
<dbReference type="HOGENOM" id="CLU_527522_0_0_5"/>
<feature type="domain" description="DUF6985" evidence="2">
    <location>
        <begin position="375"/>
        <end position="514"/>
    </location>
</feature>
<evidence type="ECO:0000259" key="1">
    <source>
        <dbReference type="Pfam" id="PF09346"/>
    </source>
</evidence>
<dbReference type="Pfam" id="PF22481">
    <property type="entry name" value="DUF6985"/>
    <property type="match status" value="1"/>
</dbReference>
<reference evidence="3 4" key="6">
    <citation type="journal article" date="2011" name="Appl. Environ. Microbiol.">
        <title>Involvement of the azorhizobial chromosome partition gene (parA) in the onset of bacteroid differentiation during Sesbania rostrata stem nodule development.</title>
        <authorList>
            <person name="Liu CT."/>
            <person name="Lee KB."/>
            <person name="Wang YS."/>
            <person name="Peng MH."/>
            <person name="Lee KT."/>
            <person name="Suzuki S."/>
            <person name="Suzuki T."/>
            <person name="Oyaizu H."/>
        </authorList>
    </citation>
    <scope>NUCLEOTIDE SEQUENCE [LARGE SCALE GENOMIC DNA]</scope>
    <source>
        <strain evidence="4">ATCC 43989 / DSM 5975 / JCM 20966 / LMG 6465 / NBRC 14845 / NCIMB 13405 / ORS 571</strain>
    </source>
</reference>
<dbReference type="InterPro" id="IPR018958">
    <property type="entry name" value="Knr4/Smi1-like_dom"/>
</dbReference>
<evidence type="ECO:0000259" key="2">
    <source>
        <dbReference type="Pfam" id="PF22481"/>
    </source>
</evidence>
<evidence type="ECO:0000313" key="3">
    <source>
        <dbReference type="EMBL" id="BAF88312.1"/>
    </source>
</evidence>
<gene>
    <name evidence="3" type="ordered locus">AZC_2314</name>
</gene>
<accession>A8I5S1</accession>
<dbReference type="STRING" id="438753.AZC_2314"/>
<dbReference type="KEGG" id="azc:AZC_2314"/>
<dbReference type="Proteomes" id="UP000000270">
    <property type="component" value="Chromosome"/>
</dbReference>
<sequence>MPTPRKTAGFASHRLGRAGSWCVRRVPAPSMNDNGGPCMTSIETAVSALRLEKDPSEPFTYAPEEIDALETLTGVRFPEDFRWYLTHVGWRKLDYDHATLLLRPVAHVYALEFRAVEHGAFAQRAYRDFERQAADLPDGASAYFPFGQMRGGSPQIILTLAIALRGADAGAVWAVRAQGSSADDEFAAPVRVAASFTDFLATVGPRRKLEAAAEKANGALFDRLLAEALAAPEVVPTRAPEPENLISRFFETPGDVAIDAARNVEVLARVLAQRVESAQRFAAEAHRFTTEAAVETGLLPPPLRRARIRFDQPVAFDRMDTVLRKTHGFRVVRVQSEVGEGHRLTEDYLVHQGKDGWTLLRREEARIADVKIRDVGTFAFDATYKWSLKKKVTPAWSERPADICVLGEEDALSPARTAFVAQVVDRADFRPNFESFVFALYRDRLYPEFAAMSPDEQRHWADSYPRLTRPDEIWRLLGKTLTLTIESDDTFALSVPANWDPEHGLSLRVTDWRIAA</sequence>
<dbReference type="InterPro" id="IPR037883">
    <property type="entry name" value="Knr4/Smi1-like_sf"/>
</dbReference>
<evidence type="ECO:0000313" key="4">
    <source>
        <dbReference type="Proteomes" id="UP000000270"/>
    </source>
</evidence>
<proteinExistence type="predicted"/>
<reference evidence="3 4" key="4">
    <citation type="journal article" date="2009" name="Appl. Environ. Microbiol.">
        <title>Comparative genome-wide transcriptional profiling of Azorhizobium caulinodans ORS571 grown under free-living and symbiotic conditions.</title>
        <authorList>
            <person name="Tsukada S."/>
            <person name="Aono T."/>
            <person name="Akiba N."/>
            <person name="Lee KB."/>
            <person name="Liu CT."/>
            <person name="Toyazaki H."/>
            <person name="Oyaizu H."/>
        </authorList>
    </citation>
    <scope>NUCLEOTIDE SEQUENCE [LARGE SCALE GENOMIC DNA]</scope>
    <source>
        <strain evidence="4">ATCC 43989 / DSM 5975 / JCM 20966 / LMG 6465 / NBRC 14845 / NCIMB 13405 / ORS 571</strain>
    </source>
</reference>
<reference evidence="3 4" key="3">
    <citation type="journal article" date="2008" name="BMC Genomics">
        <title>The genome of the versatile nitrogen fixer Azorhizobium caulinodans ORS571.</title>
        <authorList>
            <person name="Lee KB."/>
            <person name="Backer P.D."/>
            <person name="Aono T."/>
            <person name="Liu CT."/>
            <person name="Suzuki S."/>
            <person name="Suzuki T."/>
            <person name="Kaneko T."/>
            <person name="Yamada M."/>
            <person name="Tabata S."/>
            <person name="Kupfer D.M."/>
            <person name="Najar F.Z."/>
            <person name="Wiley G.B."/>
            <person name="Roe B."/>
            <person name="Binnewies T.T."/>
            <person name="Ussery D.W."/>
            <person name="D'Haeze W."/>
            <person name="Herder J.D."/>
            <person name="Gevers D."/>
            <person name="Vereecke D."/>
            <person name="Holsters M."/>
            <person name="Oyaizu H."/>
        </authorList>
    </citation>
    <scope>NUCLEOTIDE SEQUENCE [LARGE SCALE GENOMIC DNA]</scope>
    <source>
        <strain evidence="4">ATCC 43989 / DSM 5975 / JCM 20966 / LMG 6465 / NBRC 14845 / NCIMB 13405 / ORS 571</strain>
    </source>
</reference>
<dbReference type="InterPro" id="IPR054254">
    <property type="entry name" value="DUF6985"/>
</dbReference>
<dbReference type="AlphaFoldDB" id="A8I5S1"/>
<name>A8I5S1_AZOC5</name>